<feature type="transmembrane region" description="Helical" evidence="5">
    <location>
        <begin position="165"/>
        <end position="183"/>
    </location>
</feature>
<feature type="transmembrane region" description="Helical" evidence="5">
    <location>
        <begin position="46"/>
        <end position="67"/>
    </location>
</feature>
<comment type="subcellular location">
    <subcellularLocation>
        <location evidence="1">Membrane</location>
        <topology evidence="1">Multi-pass membrane protein</topology>
    </subcellularLocation>
</comment>
<gene>
    <name evidence="7" type="ORF">GGR47_000487</name>
</gene>
<dbReference type="InterPro" id="IPR011701">
    <property type="entry name" value="MFS"/>
</dbReference>
<dbReference type="AlphaFoldDB" id="A0AAW3TNW5"/>
<dbReference type="Gene3D" id="1.20.1250.20">
    <property type="entry name" value="MFS general substrate transporter like domains"/>
    <property type="match status" value="2"/>
</dbReference>
<protein>
    <submittedName>
        <fullName evidence="7">ACS family hexuronate transporter-like MFS transporter</fullName>
    </submittedName>
</protein>
<organism evidence="7 8">
    <name type="scientific">Sphingomonas aquatilis</name>
    <dbReference type="NCBI Taxonomy" id="93063"/>
    <lineage>
        <taxon>Bacteria</taxon>
        <taxon>Pseudomonadati</taxon>
        <taxon>Pseudomonadota</taxon>
        <taxon>Alphaproteobacteria</taxon>
        <taxon>Sphingomonadales</taxon>
        <taxon>Sphingomonadaceae</taxon>
        <taxon>Sphingomonas</taxon>
    </lineage>
</organism>
<dbReference type="CDD" id="cd17319">
    <property type="entry name" value="MFS_ExuT_GudP_like"/>
    <property type="match status" value="1"/>
</dbReference>
<evidence type="ECO:0000256" key="5">
    <source>
        <dbReference type="SAM" id="Phobius"/>
    </source>
</evidence>
<reference evidence="7 8" key="1">
    <citation type="submission" date="2020-08" db="EMBL/GenBank/DDBJ databases">
        <title>Genomic Encyclopedia of Type Strains, Phase IV (KMG-IV): sequencing the most valuable type-strain genomes for metagenomic binning, comparative biology and taxonomic classification.</title>
        <authorList>
            <person name="Goeker M."/>
        </authorList>
    </citation>
    <scope>NUCLEOTIDE SEQUENCE [LARGE SCALE GENOMIC DNA]</scope>
    <source>
        <strain evidence="7 8">DSM 15581</strain>
    </source>
</reference>
<keyword evidence="8" id="KW-1185">Reference proteome</keyword>
<comment type="caution">
    <text evidence="7">The sequence shown here is derived from an EMBL/GenBank/DDBJ whole genome shotgun (WGS) entry which is preliminary data.</text>
</comment>
<evidence type="ECO:0000256" key="4">
    <source>
        <dbReference type="ARBA" id="ARBA00023136"/>
    </source>
</evidence>
<accession>A0AAW3TNW5</accession>
<evidence type="ECO:0000313" key="8">
    <source>
        <dbReference type="Proteomes" id="UP000528945"/>
    </source>
</evidence>
<dbReference type="GO" id="GO:0015134">
    <property type="term" value="F:hexuronate transmembrane transporter activity"/>
    <property type="evidence" value="ECO:0007669"/>
    <property type="project" value="TreeGrafter"/>
</dbReference>
<feature type="transmembrane region" description="Helical" evidence="5">
    <location>
        <begin position="356"/>
        <end position="379"/>
    </location>
</feature>
<dbReference type="InterPro" id="IPR020846">
    <property type="entry name" value="MFS_dom"/>
</dbReference>
<dbReference type="PANTHER" id="PTHR11662:SF285">
    <property type="entry name" value="HEXURONATE TRANSPORTER"/>
    <property type="match status" value="1"/>
</dbReference>
<feature type="domain" description="Major facilitator superfamily (MFS) profile" evidence="6">
    <location>
        <begin position="9"/>
        <end position="414"/>
    </location>
</feature>
<keyword evidence="2 5" id="KW-0812">Transmembrane</keyword>
<name>A0AAW3TNW5_9SPHN</name>
<evidence type="ECO:0000256" key="3">
    <source>
        <dbReference type="ARBA" id="ARBA00022989"/>
    </source>
</evidence>
<dbReference type="SUPFAM" id="SSF103473">
    <property type="entry name" value="MFS general substrate transporter"/>
    <property type="match status" value="1"/>
</dbReference>
<dbReference type="EMBL" id="JACIDB010000001">
    <property type="protein sequence ID" value="MBB3874271.1"/>
    <property type="molecule type" value="Genomic_DNA"/>
</dbReference>
<feature type="transmembrane region" description="Helical" evidence="5">
    <location>
        <begin position="301"/>
        <end position="321"/>
    </location>
</feature>
<sequence>MRIGTRWWIISLVTIGTVLNYLARSSLSVAAPTLKGEFAMTTQQYSWVVASFQAAYTVMQPVAGYLLDLMALRLGFAVFAVGWSVANCCHAFAAGWPSLAVFRGMLGLTEAAAIPAGLKTVAEWFPPHERTVATGWFNIGSSLGAMIAPPIVVTCIAIWGWQSAFVVTGAVGIVWAAIWYVFYRSPADHSRLSATERAHIEAGRDVAAQGHQDGPTNWRALLRTRDFWSIAIPRFLADPAWQTFSFFIPLYLVEAKGLDLKSVAAFAWLPFLAADAGSLLGGYYAPFVMRRFNVSLLTSRKIVVTTGALLMVGPACIGLTVSPAAAIALFCIGGFAHQMLSGALMTLAADLFAPRIVATAGGMAGSAAWIGGLSFSLLIGALADTIGYNPLFAALAVFDFIGAAVLWTLLRRPRLVPLAS</sequence>
<dbReference type="Proteomes" id="UP000528945">
    <property type="component" value="Unassembled WGS sequence"/>
</dbReference>
<feature type="transmembrane region" description="Helical" evidence="5">
    <location>
        <begin position="74"/>
        <end position="94"/>
    </location>
</feature>
<dbReference type="PROSITE" id="PS50850">
    <property type="entry name" value="MFS"/>
    <property type="match status" value="1"/>
</dbReference>
<evidence type="ECO:0000256" key="1">
    <source>
        <dbReference type="ARBA" id="ARBA00004141"/>
    </source>
</evidence>
<dbReference type="PANTHER" id="PTHR11662">
    <property type="entry name" value="SOLUTE CARRIER FAMILY 17"/>
    <property type="match status" value="1"/>
</dbReference>
<evidence type="ECO:0000256" key="2">
    <source>
        <dbReference type="ARBA" id="ARBA00022692"/>
    </source>
</evidence>
<dbReference type="Pfam" id="PF07690">
    <property type="entry name" value="MFS_1"/>
    <property type="match status" value="1"/>
</dbReference>
<dbReference type="InterPro" id="IPR050382">
    <property type="entry name" value="MFS_Na/Anion_cotransporter"/>
</dbReference>
<feature type="transmembrane region" description="Helical" evidence="5">
    <location>
        <begin position="265"/>
        <end position="289"/>
    </location>
</feature>
<dbReference type="InterPro" id="IPR036259">
    <property type="entry name" value="MFS_trans_sf"/>
</dbReference>
<proteinExistence type="predicted"/>
<dbReference type="RefSeq" id="WP_147034826.1">
    <property type="nucleotide sequence ID" value="NZ_JACIDB010000001.1"/>
</dbReference>
<keyword evidence="3 5" id="KW-1133">Transmembrane helix</keyword>
<feature type="transmembrane region" description="Helical" evidence="5">
    <location>
        <begin position="139"/>
        <end position="159"/>
    </location>
</feature>
<evidence type="ECO:0000313" key="7">
    <source>
        <dbReference type="EMBL" id="MBB3874271.1"/>
    </source>
</evidence>
<evidence type="ECO:0000259" key="6">
    <source>
        <dbReference type="PROSITE" id="PS50850"/>
    </source>
</evidence>
<keyword evidence="4 5" id="KW-0472">Membrane</keyword>
<feature type="transmembrane region" description="Helical" evidence="5">
    <location>
        <begin position="391"/>
        <end position="410"/>
    </location>
</feature>
<dbReference type="GO" id="GO:0016020">
    <property type="term" value="C:membrane"/>
    <property type="evidence" value="ECO:0007669"/>
    <property type="project" value="UniProtKB-SubCell"/>
</dbReference>